<accession>A0ABN9V4V5</accession>
<feature type="non-terminal residue" evidence="1">
    <location>
        <position position="313"/>
    </location>
</feature>
<protein>
    <submittedName>
        <fullName evidence="1">Uncharacterized protein</fullName>
    </submittedName>
</protein>
<reference evidence="1" key="1">
    <citation type="submission" date="2023-10" db="EMBL/GenBank/DDBJ databases">
        <authorList>
            <person name="Chen Y."/>
            <person name="Shah S."/>
            <person name="Dougan E. K."/>
            <person name="Thang M."/>
            <person name="Chan C."/>
        </authorList>
    </citation>
    <scope>NUCLEOTIDE SEQUENCE [LARGE SCALE GENOMIC DNA]</scope>
</reference>
<name>A0ABN9V4V5_9DINO</name>
<dbReference type="EMBL" id="CAUYUJ010016658">
    <property type="protein sequence ID" value="CAK0867570.1"/>
    <property type="molecule type" value="Genomic_DNA"/>
</dbReference>
<gene>
    <name evidence="1" type="ORF">PCOR1329_LOCUS54475</name>
</gene>
<sequence length="313" mass="34762">MPERCRRRFRGTQYEVRVPGGRFHTWANNHLHRARTVAGVRSAINDIRKRLRERRSRASAARALKAAAARHWHAPRRSSGGPLRPKAGARVIVSVARRNSGRGQSVHDKKLSLALCRGPMRKACRADDVLLVVTAAPSDRIRPQAYRDAVEGLNGERALVVACLADKMHPAATYCAKVGLGRPDCWYRKATKGDKHTHVDAKGNAFAVRSRFRAAGAKDDHSFGSNDLHKVVVSTHYLMSATTLEVRKDVISVFSALVRLAPQLGADQQITEYAEKHPRFFELLVEGYARPEDPLRCPGARAPRWHHGSSSGE</sequence>
<dbReference type="Proteomes" id="UP001189429">
    <property type="component" value="Unassembled WGS sequence"/>
</dbReference>
<proteinExistence type="predicted"/>
<organism evidence="1 2">
    <name type="scientific">Prorocentrum cordatum</name>
    <dbReference type="NCBI Taxonomy" id="2364126"/>
    <lineage>
        <taxon>Eukaryota</taxon>
        <taxon>Sar</taxon>
        <taxon>Alveolata</taxon>
        <taxon>Dinophyceae</taxon>
        <taxon>Prorocentrales</taxon>
        <taxon>Prorocentraceae</taxon>
        <taxon>Prorocentrum</taxon>
    </lineage>
</organism>
<evidence type="ECO:0000313" key="1">
    <source>
        <dbReference type="EMBL" id="CAK0867570.1"/>
    </source>
</evidence>
<evidence type="ECO:0000313" key="2">
    <source>
        <dbReference type="Proteomes" id="UP001189429"/>
    </source>
</evidence>
<keyword evidence="2" id="KW-1185">Reference proteome</keyword>
<comment type="caution">
    <text evidence="1">The sequence shown here is derived from an EMBL/GenBank/DDBJ whole genome shotgun (WGS) entry which is preliminary data.</text>
</comment>